<organism evidence="1">
    <name type="scientific">Ixodes ricinus</name>
    <name type="common">Common tick</name>
    <name type="synonym">Acarus ricinus</name>
    <dbReference type="NCBI Taxonomy" id="34613"/>
    <lineage>
        <taxon>Eukaryota</taxon>
        <taxon>Metazoa</taxon>
        <taxon>Ecdysozoa</taxon>
        <taxon>Arthropoda</taxon>
        <taxon>Chelicerata</taxon>
        <taxon>Arachnida</taxon>
        <taxon>Acari</taxon>
        <taxon>Parasitiformes</taxon>
        <taxon>Ixodida</taxon>
        <taxon>Ixodoidea</taxon>
        <taxon>Ixodidae</taxon>
        <taxon>Ixodinae</taxon>
        <taxon>Ixodes</taxon>
    </lineage>
</organism>
<reference evidence="1" key="1">
    <citation type="submission" date="2019-12" db="EMBL/GenBank/DDBJ databases">
        <title>An insight into the sialome of adult female Ixodes ricinus ticks feeding for 6 days.</title>
        <authorList>
            <person name="Perner J."/>
            <person name="Ribeiro J.M.C."/>
        </authorList>
    </citation>
    <scope>NUCLEOTIDE SEQUENCE</scope>
    <source>
        <strain evidence="1">Semi-engorged</strain>
        <tissue evidence="1">Salivary glands</tissue>
    </source>
</reference>
<protein>
    <submittedName>
        <fullName evidence="1">Uncharacterized protein</fullName>
    </submittedName>
</protein>
<name>A0A6B0USS6_IXORI</name>
<sequence length="138" mass="15725">MTQVPGWTKLSLNCIVWHSTCNKTDCASICTCNNASKATLGSIRIFQYTHFQHPLTLALQLLYEHRRAFFFFFFFFFETPVWQSRSMLETPCNTTNNHIYGGGIHNSYESSTKCSRVLGVVKGNISMTSMVSCGKRVF</sequence>
<dbReference type="AlphaFoldDB" id="A0A6B0USS6"/>
<proteinExistence type="predicted"/>
<accession>A0A6B0USS6</accession>
<dbReference type="EMBL" id="GIFC01010720">
    <property type="protein sequence ID" value="MXU92803.1"/>
    <property type="molecule type" value="Transcribed_RNA"/>
</dbReference>
<evidence type="ECO:0000313" key="1">
    <source>
        <dbReference type="EMBL" id="MXU92803.1"/>
    </source>
</evidence>